<feature type="compositionally biased region" description="Low complexity" evidence="3">
    <location>
        <begin position="198"/>
        <end position="216"/>
    </location>
</feature>
<dbReference type="KEGG" id="cbr:CBG_26741"/>
<feature type="domain" description="Homeobox" evidence="4">
    <location>
        <begin position="288"/>
        <end position="335"/>
    </location>
</feature>
<dbReference type="Gene3D" id="1.10.10.60">
    <property type="entry name" value="Homeodomain-like"/>
    <property type="match status" value="1"/>
</dbReference>
<dbReference type="CTD" id="68918212"/>
<dbReference type="RefSeq" id="XP_045100737.1">
    <property type="nucleotide sequence ID" value="XM_045241065.1"/>
</dbReference>
<comment type="subcellular location">
    <subcellularLocation>
        <location evidence="1 2">Nucleus</location>
    </subcellularLocation>
</comment>
<evidence type="ECO:0000259" key="4">
    <source>
        <dbReference type="PROSITE" id="PS50071"/>
    </source>
</evidence>
<feature type="DNA-binding region" description="Homeobox" evidence="2">
    <location>
        <begin position="290"/>
        <end position="336"/>
    </location>
</feature>
<name>B6IEB6_CAEBR</name>
<reference evidence="5 6" key="1">
    <citation type="journal article" date="2003" name="PLoS Biol.">
        <title>The genome sequence of Caenorhabditis briggsae: a platform for comparative genomics.</title>
        <authorList>
            <person name="Stein L.D."/>
            <person name="Bao Z."/>
            <person name="Blasiar D."/>
            <person name="Blumenthal T."/>
            <person name="Brent M.R."/>
            <person name="Chen N."/>
            <person name="Chinwalla A."/>
            <person name="Clarke L."/>
            <person name="Clee C."/>
            <person name="Coghlan A."/>
            <person name="Coulson A."/>
            <person name="D'Eustachio P."/>
            <person name="Fitch D.H."/>
            <person name="Fulton L.A."/>
            <person name="Fulton R.E."/>
            <person name="Griffiths-Jones S."/>
            <person name="Harris T.W."/>
            <person name="Hillier L.W."/>
            <person name="Kamath R."/>
            <person name="Kuwabara P.E."/>
            <person name="Mardis E.R."/>
            <person name="Marra M.A."/>
            <person name="Miner T.L."/>
            <person name="Minx P."/>
            <person name="Mullikin J.C."/>
            <person name="Plumb R.W."/>
            <person name="Rogers J."/>
            <person name="Schein J.E."/>
            <person name="Sohrmann M."/>
            <person name="Spieth J."/>
            <person name="Stajich J.E."/>
            <person name="Wei C."/>
            <person name="Willey D."/>
            <person name="Wilson R.K."/>
            <person name="Durbin R."/>
            <person name="Waterston R.H."/>
        </authorList>
    </citation>
    <scope>NUCLEOTIDE SEQUENCE [LARGE SCALE GENOMIC DNA]</scope>
    <source>
        <strain evidence="5 6">AF16</strain>
    </source>
</reference>
<evidence type="ECO:0000256" key="3">
    <source>
        <dbReference type="SAM" id="MobiDB-lite"/>
    </source>
</evidence>
<organism evidence="5 6">
    <name type="scientific">Caenorhabditis briggsae</name>
    <dbReference type="NCBI Taxonomy" id="6238"/>
    <lineage>
        <taxon>Eukaryota</taxon>
        <taxon>Metazoa</taxon>
        <taxon>Ecdysozoa</taxon>
        <taxon>Nematoda</taxon>
        <taxon>Chromadorea</taxon>
        <taxon>Rhabditida</taxon>
        <taxon>Rhabditina</taxon>
        <taxon>Rhabditomorpha</taxon>
        <taxon>Rhabditoidea</taxon>
        <taxon>Rhabditidae</taxon>
        <taxon>Peloderinae</taxon>
        <taxon>Caenorhabditis</taxon>
    </lineage>
</organism>
<evidence type="ECO:0000313" key="6">
    <source>
        <dbReference type="Proteomes" id="UP000008549"/>
    </source>
</evidence>
<dbReference type="PROSITE" id="PS50071">
    <property type="entry name" value="HOMEOBOX_2"/>
    <property type="match status" value="1"/>
</dbReference>
<keyword evidence="2" id="KW-0371">Homeobox</keyword>
<protein>
    <submittedName>
        <fullName evidence="5">Protein CBG26741</fullName>
    </submittedName>
</protein>
<proteinExistence type="predicted"/>
<dbReference type="CDD" id="cd00086">
    <property type="entry name" value="homeodomain"/>
    <property type="match status" value="1"/>
</dbReference>
<keyword evidence="2" id="KW-0238">DNA-binding</keyword>
<dbReference type="InterPro" id="IPR001356">
    <property type="entry name" value="HD"/>
</dbReference>
<dbReference type="EMBL" id="HE601402">
    <property type="protein sequence ID" value="CAS01180.1"/>
    <property type="molecule type" value="Genomic_DNA"/>
</dbReference>
<evidence type="ECO:0000256" key="1">
    <source>
        <dbReference type="ARBA" id="ARBA00004123"/>
    </source>
</evidence>
<dbReference type="AlphaFoldDB" id="B6IEB6"/>
<sequence length="351" mass="39352">MVKKIIQHGPNNQKHQLIIFQTGFKLSSSNLSISLHLHSNCIPHTFIKTCNFHNLPNCRIIISISWDRMESIPFYHKFSSNRNTQKLHLHLDRHLMNSLLRHNSSPITISTWAMEQPRKIFPKLTKHHKTLCGVTNHLPKRHLMGKCSSPTESKSTSSVACTRCLSWISYSCSATASFSTAAHTATATSTPRRAIQDSSSSLSTTATTENPTKTPTAATTCAAAKSESDATNCNKCSISTTVSRMAVANVATSNVATFSTFWTFHASTILLWLPIWLACSSHQHVYKQYAALKKRFSKSKEITDEECAELGYKINLGMVQIKKWFLRNKERAESIAAKNRVEKDHDDTLTE</sequence>
<reference evidence="5 6" key="2">
    <citation type="journal article" date="2011" name="PLoS Genet.">
        <title>Caenorhabditis briggsae recombinant inbred line genotypes reveal inter-strain incompatibility and the evolution of recombination.</title>
        <authorList>
            <person name="Ross J.A."/>
            <person name="Koboldt D.C."/>
            <person name="Staisch J.E."/>
            <person name="Chamberlin H.M."/>
            <person name="Gupta B.P."/>
            <person name="Miller R.D."/>
            <person name="Baird S.E."/>
            <person name="Haag E.S."/>
        </authorList>
    </citation>
    <scope>NUCLEOTIDE SEQUENCE [LARGE SCALE GENOMIC DNA]</scope>
    <source>
        <strain evidence="5 6">AF16</strain>
    </source>
</reference>
<dbReference type="SUPFAM" id="SSF46689">
    <property type="entry name" value="Homeodomain-like"/>
    <property type="match status" value="1"/>
</dbReference>
<dbReference type="WormBase" id="CBG26741">
    <property type="protein sequence ID" value="CBP42668"/>
    <property type="gene ID" value="WBGene00088155"/>
</dbReference>
<evidence type="ECO:0000313" key="7">
    <source>
        <dbReference type="WormBase" id="CBG26741"/>
    </source>
</evidence>
<dbReference type="GeneID" id="68918212"/>
<evidence type="ECO:0000313" key="5">
    <source>
        <dbReference type="EMBL" id="CAS01180.1"/>
    </source>
</evidence>
<dbReference type="GO" id="GO:0003677">
    <property type="term" value="F:DNA binding"/>
    <property type="evidence" value="ECO:0007669"/>
    <property type="project" value="UniProtKB-UniRule"/>
</dbReference>
<accession>B6IEB6</accession>
<keyword evidence="2" id="KW-0539">Nucleus</keyword>
<dbReference type="Proteomes" id="UP000008549">
    <property type="component" value="Unassembled WGS sequence"/>
</dbReference>
<keyword evidence="6" id="KW-1185">Reference proteome</keyword>
<dbReference type="GO" id="GO:0005634">
    <property type="term" value="C:nucleus"/>
    <property type="evidence" value="ECO:0007669"/>
    <property type="project" value="UniProtKB-SubCell"/>
</dbReference>
<gene>
    <name evidence="5 7" type="ORF">CBG26741</name>
    <name evidence="5" type="ORF">CBG_26741</name>
</gene>
<feature type="region of interest" description="Disordered" evidence="3">
    <location>
        <begin position="189"/>
        <end position="216"/>
    </location>
</feature>
<evidence type="ECO:0000256" key="2">
    <source>
        <dbReference type="PROSITE-ProRule" id="PRU00108"/>
    </source>
</evidence>
<dbReference type="HOGENOM" id="CLU_790463_0_0_1"/>
<dbReference type="InterPro" id="IPR009057">
    <property type="entry name" value="Homeodomain-like_sf"/>
</dbReference>